<dbReference type="PANTHER" id="PTHR46324:SF26">
    <property type="entry name" value="OS02G0728001 PROTEIN"/>
    <property type="match status" value="1"/>
</dbReference>
<evidence type="ECO:0000259" key="7">
    <source>
        <dbReference type="PROSITE" id="PS50217"/>
    </source>
</evidence>
<dbReference type="EMBL" id="JANAVB010004796">
    <property type="protein sequence ID" value="KAJ6848040.1"/>
    <property type="molecule type" value="Genomic_DNA"/>
</dbReference>
<keyword evidence="9" id="KW-1185">Reference proteome</keyword>
<keyword evidence="3" id="KW-0238">DNA-binding</keyword>
<dbReference type="Gene3D" id="1.20.5.170">
    <property type="match status" value="1"/>
</dbReference>
<dbReference type="PANTHER" id="PTHR46324">
    <property type="entry name" value="BASIC LEUCINE ZIPPER 43-RELATED"/>
    <property type="match status" value="1"/>
</dbReference>
<dbReference type="Proteomes" id="UP001140949">
    <property type="component" value="Unassembled WGS sequence"/>
</dbReference>
<evidence type="ECO:0000256" key="5">
    <source>
        <dbReference type="ARBA" id="ARBA00023242"/>
    </source>
</evidence>
<reference evidence="8" key="1">
    <citation type="journal article" date="2023" name="GigaByte">
        <title>Genome assembly of the bearded iris, Iris pallida Lam.</title>
        <authorList>
            <person name="Bruccoleri R.E."/>
            <person name="Oakeley E.J."/>
            <person name="Faust A.M.E."/>
            <person name="Altorfer M."/>
            <person name="Dessus-Babus S."/>
            <person name="Burckhardt D."/>
            <person name="Oertli M."/>
            <person name="Naumann U."/>
            <person name="Petersen F."/>
            <person name="Wong J."/>
        </authorList>
    </citation>
    <scope>NUCLEOTIDE SEQUENCE</scope>
    <source>
        <strain evidence="8">GSM-AAB239-AS_SAM_17_03QT</strain>
    </source>
</reference>
<dbReference type="SUPFAM" id="SSF57959">
    <property type="entry name" value="Leucine zipper domain"/>
    <property type="match status" value="1"/>
</dbReference>
<evidence type="ECO:0000313" key="8">
    <source>
        <dbReference type="EMBL" id="KAJ6848040.1"/>
    </source>
</evidence>
<dbReference type="AlphaFoldDB" id="A0AAX6I411"/>
<dbReference type="InterPro" id="IPR004827">
    <property type="entry name" value="bZIP"/>
</dbReference>
<keyword evidence="5" id="KW-0539">Nucleus</keyword>
<dbReference type="PROSITE" id="PS00036">
    <property type="entry name" value="BZIP_BASIC"/>
    <property type="match status" value="1"/>
</dbReference>
<name>A0AAX6I411_IRIPA</name>
<feature type="region of interest" description="Disordered" evidence="6">
    <location>
        <begin position="68"/>
        <end position="112"/>
    </location>
</feature>
<keyword evidence="4" id="KW-0804">Transcription</keyword>
<comment type="subcellular location">
    <subcellularLocation>
        <location evidence="1">Nucleus</location>
    </subcellularLocation>
</comment>
<proteinExistence type="predicted"/>
<evidence type="ECO:0000256" key="2">
    <source>
        <dbReference type="ARBA" id="ARBA00023015"/>
    </source>
</evidence>
<dbReference type="Pfam" id="PF00170">
    <property type="entry name" value="bZIP_1"/>
    <property type="match status" value="1"/>
</dbReference>
<dbReference type="GO" id="GO:0005634">
    <property type="term" value="C:nucleus"/>
    <property type="evidence" value="ECO:0007669"/>
    <property type="project" value="UniProtKB-SubCell"/>
</dbReference>
<dbReference type="InterPro" id="IPR044521">
    <property type="entry name" value="AtbZIP8/43"/>
</dbReference>
<dbReference type="SMART" id="SM00338">
    <property type="entry name" value="BRLZ"/>
    <property type="match status" value="1"/>
</dbReference>
<feature type="region of interest" description="Disordered" evidence="6">
    <location>
        <begin position="155"/>
        <end position="192"/>
    </location>
</feature>
<accession>A0AAX6I411</accession>
<dbReference type="CDD" id="cd14702">
    <property type="entry name" value="bZIP_plant_GBF1"/>
    <property type="match status" value="1"/>
</dbReference>
<dbReference type="FunFam" id="1.20.5.170:FF:000020">
    <property type="entry name" value="BZIP transcription factor"/>
    <property type="match status" value="1"/>
</dbReference>
<feature type="domain" description="BZIP" evidence="7">
    <location>
        <begin position="93"/>
        <end position="156"/>
    </location>
</feature>
<keyword evidence="2" id="KW-0805">Transcription regulation</keyword>
<comment type="caution">
    <text evidence="8">The sequence shown here is derived from an EMBL/GenBank/DDBJ whole genome shotgun (WGS) entry which is preliminary data.</text>
</comment>
<dbReference type="GO" id="GO:0003677">
    <property type="term" value="F:DNA binding"/>
    <property type="evidence" value="ECO:0007669"/>
    <property type="project" value="UniProtKB-KW"/>
</dbReference>
<dbReference type="InterPro" id="IPR045314">
    <property type="entry name" value="bZIP_plant_GBF1"/>
</dbReference>
<gene>
    <name evidence="8" type="ORF">M6B38_116080</name>
</gene>
<reference evidence="8" key="2">
    <citation type="submission" date="2023-04" db="EMBL/GenBank/DDBJ databases">
        <authorList>
            <person name="Bruccoleri R.E."/>
            <person name="Oakeley E.J."/>
            <person name="Faust A.-M."/>
            <person name="Dessus-Babus S."/>
            <person name="Altorfer M."/>
            <person name="Burckhardt D."/>
            <person name="Oertli M."/>
            <person name="Naumann U."/>
            <person name="Petersen F."/>
            <person name="Wong J."/>
        </authorList>
    </citation>
    <scope>NUCLEOTIDE SEQUENCE</scope>
    <source>
        <strain evidence="8">GSM-AAB239-AS_SAM_17_03QT</strain>
        <tissue evidence="8">Leaf</tissue>
    </source>
</reference>
<dbReference type="InterPro" id="IPR046347">
    <property type="entry name" value="bZIP_sf"/>
</dbReference>
<protein>
    <submittedName>
        <fullName evidence="8">Basic leucine zipper 8-like</fullName>
    </submittedName>
</protein>
<organism evidence="8 9">
    <name type="scientific">Iris pallida</name>
    <name type="common">Sweet iris</name>
    <dbReference type="NCBI Taxonomy" id="29817"/>
    <lineage>
        <taxon>Eukaryota</taxon>
        <taxon>Viridiplantae</taxon>
        <taxon>Streptophyta</taxon>
        <taxon>Embryophyta</taxon>
        <taxon>Tracheophyta</taxon>
        <taxon>Spermatophyta</taxon>
        <taxon>Magnoliopsida</taxon>
        <taxon>Liliopsida</taxon>
        <taxon>Asparagales</taxon>
        <taxon>Iridaceae</taxon>
        <taxon>Iridoideae</taxon>
        <taxon>Irideae</taxon>
        <taxon>Iris</taxon>
    </lineage>
</organism>
<evidence type="ECO:0000256" key="3">
    <source>
        <dbReference type="ARBA" id="ARBA00023125"/>
    </source>
</evidence>
<sequence length="192" mass="21727">MHPCEVAGIQYFTPSMAPSYRSHFDVPATDNFPTFNFSNIFVPPPTQGHNMTTTTMMPPLLPKAIFPGWPSNSNSDEAEEDQQKQVRAAAAADERRRRRMISNRESARRSRMRKQRQLDELWSQVLRLRTANRQLLDDLNRVMRDRDGVLHENAELKEEAADLQRRLEKLGGGGGDQEVGDGDAPAAQPSLQ</sequence>
<dbReference type="GO" id="GO:0003700">
    <property type="term" value="F:DNA-binding transcription factor activity"/>
    <property type="evidence" value="ECO:0007669"/>
    <property type="project" value="InterPro"/>
</dbReference>
<evidence type="ECO:0000313" key="9">
    <source>
        <dbReference type="Proteomes" id="UP001140949"/>
    </source>
</evidence>
<evidence type="ECO:0000256" key="4">
    <source>
        <dbReference type="ARBA" id="ARBA00023163"/>
    </source>
</evidence>
<evidence type="ECO:0000256" key="6">
    <source>
        <dbReference type="SAM" id="MobiDB-lite"/>
    </source>
</evidence>
<evidence type="ECO:0000256" key="1">
    <source>
        <dbReference type="ARBA" id="ARBA00004123"/>
    </source>
</evidence>
<feature type="compositionally biased region" description="Basic and acidic residues" evidence="6">
    <location>
        <begin position="155"/>
        <end position="169"/>
    </location>
</feature>
<dbReference type="PROSITE" id="PS50217">
    <property type="entry name" value="BZIP"/>
    <property type="match status" value="1"/>
</dbReference>